<gene>
    <name evidence="8" type="ORF">NCTC13315_02908</name>
</gene>
<feature type="transmembrane region" description="Helical" evidence="7">
    <location>
        <begin position="211"/>
        <end position="231"/>
    </location>
</feature>
<dbReference type="PANTHER" id="PTHR23517">
    <property type="entry name" value="RESISTANCE PROTEIN MDTM, PUTATIVE-RELATED-RELATED"/>
    <property type="match status" value="1"/>
</dbReference>
<dbReference type="GO" id="GO:0022857">
    <property type="term" value="F:transmembrane transporter activity"/>
    <property type="evidence" value="ECO:0007669"/>
    <property type="project" value="InterPro"/>
</dbReference>
<evidence type="ECO:0000256" key="7">
    <source>
        <dbReference type="SAM" id="Phobius"/>
    </source>
</evidence>
<feature type="transmembrane region" description="Helical" evidence="7">
    <location>
        <begin position="345"/>
        <end position="364"/>
    </location>
</feature>
<dbReference type="Gene3D" id="1.20.1250.20">
    <property type="entry name" value="MFS general substrate transporter like domains"/>
    <property type="match status" value="1"/>
</dbReference>
<proteinExistence type="predicted"/>
<dbReference type="AlphaFoldDB" id="A0A378JQR6"/>
<feature type="transmembrane region" description="Helical" evidence="7">
    <location>
        <begin position="20"/>
        <end position="41"/>
    </location>
</feature>
<evidence type="ECO:0000256" key="2">
    <source>
        <dbReference type="ARBA" id="ARBA00022448"/>
    </source>
</evidence>
<feature type="transmembrane region" description="Helical" evidence="7">
    <location>
        <begin position="251"/>
        <end position="271"/>
    </location>
</feature>
<protein>
    <submittedName>
        <fullName evidence="8">Multidrug resistance protein, MFS family</fullName>
    </submittedName>
</protein>
<keyword evidence="4 7" id="KW-0812">Transmembrane</keyword>
<reference evidence="8 9" key="1">
    <citation type="submission" date="2018-06" db="EMBL/GenBank/DDBJ databases">
        <authorList>
            <consortium name="Pathogen Informatics"/>
            <person name="Doyle S."/>
        </authorList>
    </citation>
    <scope>NUCLEOTIDE SEQUENCE [LARGE SCALE GENOMIC DNA]</scope>
    <source>
        <strain evidence="8 9">NCTC13315</strain>
    </source>
</reference>
<keyword evidence="3" id="KW-1003">Cell membrane</keyword>
<accession>A0A378JQR6</accession>
<sequence>MDIIKQYFADFKKLNNKCKLYLFFYMIQSISFGISFFIAIFLNEFLLIKPDTISLIVGFFIAGNLVGSKLISSFLDKNNPFKLSSAALFIQAICFYLITFTNVVSILVITMFILGASSYIYVICNDYLITNLSGDLESERATAISLLNVSSNIGLGIGGVIISYMSKNNPVLMFTFIGSTLLISSIVYYLDSKKFLYALKKELQEPSLTCFNQNFYRVSLLIIFLLGLIFAQQRVGYSLFLTNYFNESGASFIFLLNSILIIFFLPTVTRYAIETNQIITMGFGSCILGVGMFLLRYASHSFSLVVFICLITTLGEMLGTTLSQLICFQNASGHNKGKAMGNYKFLYSLGTIIGTLVGGKMQIYFNSNSVWIFCGIIGAISFFVCIYYNQNKYKSFNHQPQRV</sequence>
<dbReference type="Pfam" id="PF07690">
    <property type="entry name" value="MFS_1"/>
    <property type="match status" value="1"/>
</dbReference>
<evidence type="ECO:0000313" key="8">
    <source>
        <dbReference type="EMBL" id="STX55536.1"/>
    </source>
</evidence>
<keyword evidence="6 7" id="KW-0472">Membrane</keyword>
<feature type="transmembrane region" description="Helical" evidence="7">
    <location>
        <begin position="106"/>
        <end position="129"/>
    </location>
</feature>
<evidence type="ECO:0000256" key="5">
    <source>
        <dbReference type="ARBA" id="ARBA00022989"/>
    </source>
</evidence>
<evidence type="ECO:0000256" key="1">
    <source>
        <dbReference type="ARBA" id="ARBA00004651"/>
    </source>
</evidence>
<dbReference type="InterPro" id="IPR036259">
    <property type="entry name" value="MFS_trans_sf"/>
</dbReference>
<feature type="transmembrane region" description="Helical" evidence="7">
    <location>
        <begin position="171"/>
        <end position="190"/>
    </location>
</feature>
<feature type="transmembrane region" description="Helical" evidence="7">
    <location>
        <begin position="304"/>
        <end position="325"/>
    </location>
</feature>
<keyword evidence="9" id="KW-1185">Reference proteome</keyword>
<comment type="subcellular location">
    <subcellularLocation>
        <location evidence="1">Cell membrane</location>
        <topology evidence="1">Multi-pass membrane protein</topology>
    </subcellularLocation>
</comment>
<organism evidence="8 9">
    <name type="scientific">Legionella beliardensis</name>
    <dbReference type="NCBI Taxonomy" id="91822"/>
    <lineage>
        <taxon>Bacteria</taxon>
        <taxon>Pseudomonadati</taxon>
        <taxon>Pseudomonadota</taxon>
        <taxon>Gammaproteobacteria</taxon>
        <taxon>Legionellales</taxon>
        <taxon>Legionellaceae</taxon>
        <taxon>Legionella</taxon>
    </lineage>
</organism>
<keyword evidence="5 7" id="KW-1133">Transmembrane helix</keyword>
<dbReference type="GO" id="GO:0005886">
    <property type="term" value="C:plasma membrane"/>
    <property type="evidence" value="ECO:0007669"/>
    <property type="project" value="UniProtKB-SubCell"/>
</dbReference>
<keyword evidence="2" id="KW-0813">Transport</keyword>
<dbReference type="RefSeq" id="WP_115304159.1">
    <property type="nucleotide sequence ID" value="NZ_UGNV01000002.1"/>
</dbReference>
<evidence type="ECO:0000313" key="9">
    <source>
        <dbReference type="Proteomes" id="UP000254968"/>
    </source>
</evidence>
<dbReference type="InterPro" id="IPR050171">
    <property type="entry name" value="MFS_Transporters"/>
</dbReference>
<dbReference type="InterPro" id="IPR011701">
    <property type="entry name" value="MFS"/>
</dbReference>
<dbReference type="EMBL" id="UGNV01000002">
    <property type="protein sequence ID" value="STX55536.1"/>
    <property type="molecule type" value="Genomic_DNA"/>
</dbReference>
<dbReference type="Proteomes" id="UP000254968">
    <property type="component" value="Unassembled WGS sequence"/>
</dbReference>
<dbReference type="OrthoDB" id="5650915at2"/>
<feature type="transmembrane region" description="Helical" evidence="7">
    <location>
        <begin position="370"/>
        <end position="388"/>
    </location>
</feature>
<dbReference type="SUPFAM" id="SSF103473">
    <property type="entry name" value="MFS general substrate transporter"/>
    <property type="match status" value="1"/>
</dbReference>
<feature type="transmembrane region" description="Helical" evidence="7">
    <location>
        <begin position="278"/>
        <end position="298"/>
    </location>
</feature>
<feature type="transmembrane region" description="Helical" evidence="7">
    <location>
        <begin position="53"/>
        <end position="71"/>
    </location>
</feature>
<evidence type="ECO:0000256" key="3">
    <source>
        <dbReference type="ARBA" id="ARBA00022475"/>
    </source>
</evidence>
<evidence type="ECO:0000256" key="6">
    <source>
        <dbReference type="ARBA" id="ARBA00023136"/>
    </source>
</evidence>
<name>A0A378JQR6_9GAMM</name>
<evidence type="ECO:0000256" key="4">
    <source>
        <dbReference type="ARBA" id="ARBA00022692"/>
    </source>
</evidence>
<feature type="transmembrane region" description="Helical" evidence="7">
    <location>
        <begin position="83"/>
        <end position="100"/>
    </location>
</feature>
<feature type="transmembrane region" description="Helical" evidence="7">
    <location>
        <begin position="141"/>
        <end position="165"/>
    </location>
</feature>